<dbReference type="Pfam" id="PF24883">
    <property type="entry name" value="NPHP3_N"/>
    <property type="match status" value="1"/>
</dbReference>
<proteinExistence type="predicted"/>
<dbReference type="InterPro" id="IPR002110">
    <property type="entry name" value="Ankyrin_rpt"/>
</dbReference>
<name>A0AAD7GTB3_MYCRO</name>
<dbReference type="PANTHER" id="PTHR24171">
    <property type="entry name" value="ANKYRIN REPEAT DOMAIN-CONTAINING PROTEIN 39-RELATED"/>
    <property type="match status" value="1"/>
</dbReference>
<feature type="repeat" description="ANK" evidence="3">
    <location>
        <begin position="1152"/>
        <end position="1181"/>
    </location>
</feature>
<feature type="repeat" description="ANK" evidence="3">
    <location>
        <begin position="757"/>
        <end position="784"/>
    </location>
</feature>
<feature type="repeat" description="ANK" evidence="3">
    <location>
        <begin position="1053"/>
        <end position="1082"/>
    </location>
</feature>
<dbReference type="Gene3D" id="1.25.40.20">
    <property type="entry name" value="Ankyrin repeat-containing domain"/>
    <property type="match status" value="3"/>
</dbReference>
<dbReference type="SMART" id="SM00248">
    <property type="entry name" value="ANK"/>
    <property type="match status" value="16"/>
</dbReference>
<evidence type="ECO:0000256" key="2">
    <source>
        <dbReference type="ARBA" id="ARBA00023043"/>
    </source>
</evidence>
<dbReference type="PANTHER" id="PTHR24171:SF10">
    <property type="entry name" value="ANKYRIN REPEAT DOMAIN-CONTAINING PROTEIN 29-LIKE"/>
    <property type="match status" value="1"/>
</dbReference>
<feature type="region of interest" description="Disordered" evidence="4">
    <location>
        <begin position="17"/>
        <end position="50"/>
    </location>
</feature>
<evidence type="ECO:0000256" key="1">
    <source>
        <dbReference type="ARBA" id="ARBA00022737"/>
    </source>
</evidence>
<keyword evidence="1" id="KW-0677">Repeat</keyword>
<dbReference type="InterPro" id="IPR036770">
    <property type="entry name" value="Ankyrin_rpt-contain_sf"/>
</dbReference>
<feature type="repeat" description="ANK" evidence="3">
    <location>
        <begin position="785"/>
        <end position="817"/>
    </location>
</feature>
<keyword evidence="2 3" id="KW-0040">ANK repeat</keyword>
<feature type="repeat" description="ANK" evidence="3">
    <location>
        <begin position="1083"/>
        <end position="1115"/>
    </location>
</feature>
<protein>
    <submittedName>
        <fullName evidence="7">Ankyrin repeat-containing domain protein</fullName>
    </submittedName>
</protein>
<dbReference type="Gene3D" id="3.40.50.300">
    <property type="entry name" value="P-loop containing nucleotide triphosphate hydrolases"/>
    <property type="match status" value="1"/>
</dbReference>
<gene>
    <name evidence="7" type="ORF">B0H17DRAFT_695625</name>
</gene>
<dbReference type="PROSITE" id="PS50088">
    <property type="entry name" value="ANK_REPEAT"/>
    <property type="match status" value="12"/>
</dbReference>
<feature type="repeat" description="ANK" evidence="3">
    <location>
        <begin position="822"/>
        <end position="850"/>
    </location>
</feature>
<dbReference type="Pfam" id="PF22939">
    <property type="entry name" value="WHD_GPIID"/>
    <property type="match status" value="1"/>
</dbReference>
<dbReference type="InterPro" id="IPR056884">
    <property type="entry name" value="NPHP3-like_N"/>
</dbReference>
<feature type="domain" description="Nephrocystin 3-like N-terminal" evidence="6">
    <location>
        <begin position="254"/>
        <end position="425"/>
    </location>
</feature>
<comment type="caution">
    <text evidence="7">The sequence shown here is derived from an EMBL/GenBank/DDBJ whole genome shotgun (WGS) entry which is preliminary data.</text>
</comment>
<keyword evidence="8" id="KW-1185">Reference proteome</keyword>
<evidence type="ECO:0000256" key="4">
    <source>
        <dbReference type="SAM" id="MobiDB-lite"/>
    </source>
</evidence>
<dbReference type="SUPFAM" id="SSF52540">
    <property type="entry name" value="P-loop containing nucleoside triphosphate hydrolases"/>
    <property type="match status" value="1"/>
</dbReference>
<evidence type="ECO:0000313" key="8">
    <source>
        <dbReference type="Proteomes" id="UP001221757"/>
    </source>
</evidence>
<evidence type="ECO:0000259" key="6">
    <source>
        <dbReference type="Pfam" id="PF24883"/>
    </source>
</evidence>
<evidence type="ECO:0000259" key="5">
    <source>
        <dbReference type="Pfam" id="PF22939"/>
    </source>
</evidence>
<dbReference type="InterPro" id="IPR027417">
    <property type="entry name" value="P-loop_NTPase"/>
</dbReference>
<feature type="domain" description="GPI inositol-deacylase winged helix" evidence="5">
    <location>
        <begin position="551"/>
        <end position="635"/>
    </location>
</feature>
<evidence type="ECO:0000313" key="7">
    <source>
        <dbReference type="EMBL" id="KAJ7704827.1"/>
    </source>
</evidence>
<feature type="compositionally biased region" description="Pro residues" evidence="4">
    <location>
        <begin position="34"/>
        <end position="50"/>
    </location>
</feature>
<reference evidence="7" key="1">
    <citation type="submission" date="2023-03" db="EMBL/GenBank/DDBJ databases">
        <title>Massive genome expansion in bonnet fungi (Mycena s.s.) driven by repeated elements and novel gene families across ecological guilds.</title>
        <authorList>
            <consortium name="Lawrence Berkeley National Laboratory"/>
            <person name="Harder C.B."/>
            <person name="Miyauchi S."/>
            <person name="Viragh M."/>
            <person name="Kuo A."/>
            <person name="Thoen E."/>
            <person name="Andreopoulos B."/>
            <person name="Lu D."/>
            <person name="Skrede I."/>
            <person name="Drula E."/>
            <person name="Henrissat B."/>
            <person name="Morin E."/>
            <person name="Kohler A."/>
            <person name="Barry K."/>
            <person name="LaButti K."/>
            <person name="Morin E."/>
            <person name="Salamov A."/>
            <person name="Lipzen A."/>
            <person name="Mereny Z."/>
            <person name="Hegedus B."/>
            <person name="Baldrian P."/>
            <person name="Stursova M."/>
            <person name="Weitz H."/>
            <person name="Taylor A."/>
            <person name="Grigoriev I.V."/>
            <person name="Nagy L.G."/>
            <person name="Martin F."/>
            <person name="Kauserud H."/>
        </authorList>
    </citation>
    <scope>NUCLEOTIDE SEQUENCE</scope>
    <source>
        <strain evidence="7">CBHHK067</strain>
    </source>
</reference>
<feature type="compositionally biased region" description="Low complexity" evidence="4">
    <location>
        <begin position="24"/>
        <end position="33"/>
    </location>
</feature>
<accession>A0AAD7GTB3</accession>
<dbReference type="PROSITE" id="PS50297">
    <property type="entry name" value="ANK_REP_REGION"/>
    <property type="match status" value="10"/>
</dbReference>
<feature type="repeat" description="ANK" evidence="3">
    <location>
        <begin position="851"/>
        <end position="883"/>
    </location>
</feature>
<feature type="repeat" description="ANK" evidence="3">
    <location>
        <begin position="1222"/>
        <end position="1251"/>
    </location>
</feature>
<feature type="repeat" description="ANK" evidence="3">
    <location>
        <begin position="1017"/>
        <end position="1049"/>
    </location>
</feature>
<feature type="repeat" description="ANK" evidence="3">
    <location>
        <begin position="951"/>
        <end position="983"/>
    </location>
</feature>
<evidence type="ECO:0000256" key="3">
    <source>
        <dbReference type="PROSITE-ProRule" id="PRU00023"/>
    </source>
</evidence>
<feature type="repeat" description="ANK" evidence="3">
    <location>
        <begin position="1116"/>
        <end position="1148"/>
    </location>
</feature>
<dbReference type="Proteomes" id="UP001221757">
    <property type="component" value="Unassembled WGS sequence"/>
</dbReference>
<organism evidence="7 8">
    <name type="scientific">Mycena rosella</name>
    <name type="common">Pink bonnet</name>
    <name type="synonym">Agaricus rosellus</name>
    <dbReference type="NCBI Taxonomy" id="1033263"/>
    <lineage>
        <taxon>Eukaryota</taxon>
        <taxon>Fungi</taxon>
        <taxon>Dikarya</taxon>
        <taxon>Basidiomycota</taxon>
        <taxon>Agaricomycotina</taxon>
        <taxon>Agaricomycetes</taxon>
        <taxon>Agaricomycetidae</taxon>
        <taxon>Agaricales</taxon>
        <taxon>Marasmiineae</taxon>
        <taxon>Mycenaceae</taxon>
        <taxon>Mycena</taxon>
    </lineage>
</organism>
<dbReference type="InterPro" id="IPR054471">
    <property type="entry name" value="GPIID_WHD"/>
</dbReference>
<dbReference type="Pfam" id="PF13637">
    <property type="entry name" value="Ank_4"/>
    <property type="match status" value="1"/>
</dbReference>
<dbReference type="EMBL" id="JARKIE010000009">
    <property type="protein sequence ID" value="KAJ7704827.1"/>
    <property type="molecule type" value="Genomic_DNA"/>
</dbReference>
<sequence length="1295" mass="139751">MSGQLAERRRDRLKTWVRTKVRLPDGSSRSSSPPAIPSLPFTPPSEPPPPYELVAFPGPSTADAAIDNIGLALSLVQQVGNIIQTVPWIAPAAALMSEVLKAYKEFKDTNEKRDVLLDNITGLTHDLCGTILRMEVTGHVDLVGRLRVDIATYAGLLEKASQLIKEYDGQGAVVHVAARNEFGSKFSALNEELNSFGGRFRTNRLVDLAIHQSTNTQTLDKVHDMALEEKLREWLSTPDMRQKQLDTQNLRQEGTGLWLLNGDKFIEWQDNPGALWICGPSGAGKSVLSSAVISKLTDDKQLFIALKNASSPPAIAFFYFDFNTKEGRSLDSALRRIVLQLSAQSPHPYRILGNQYTLKSQGQTLPTYQDLLKVLEDLLLELGHTYITLDALDECEDSDHRQLVNFVATLQRWTQTQMLHLLITSQPRRIFTEGFTDITCIELNPHITQEDIRLFVHSELQSLEIWAYNADDVSERVVKKSNGMLVSFSSPGPRFLRLRHIFRFRLASCLLVELSHCTWQDELDKALDNLPNDLFSIYDRFLQAIRPEHFTYAEAALRWLVWSTIPVTLDELAEAVAFDFSDPAQYTYKPGRYEGNQITIPKWFEGLVVVDSSAVSLAHASVQDYILSKQFTDKFCCDLSASISHNLISQTCISYLIHFSTHPPNGDLLPNFPLVEYAEAYWCHHLLSGHDQSVLFPAAMQLLKDGSEQYEALLRIQNNFRPWLASASPLHICCWEGYFEGARALVANGAEINVHTLSAASRRGYTDILRLLLDNGADVNATDEKSGSALQAASEGGYIGIVKLLLENGADVNTMDGPYGCALKAASFKGHTDIVHLLLENGADVDAQGGDYGGPLLAAAYKGHTDIVEVLLDCGADVNAEGELYGSVLQAASAGRHTETVRLLLQAGVDVNAKAGKYGTALQIASRKGGDAEMVHLLVTHGACINAKGGEFGDALQAASAGGHEEIARFLLERGAYVNAKGGEFGGALQAACAGGYEEIAYLLLESGADFNSKGGSYGTVLQAASRGGNMEIVRILLGKGADVNTKGGFYGSALQAACAVGAIEIAKLLLETGADVNTEGGEHGSALQAASAGSHSEIVCLLLEKGADVNSAAGSRGSALQAASEAGHTGILRALIDNGANVNATGGFWGSPLQAACARKYTDIMRILLQKGADVNAIGGFWGSALQAMCTAIATKNPGDGVLLLLEWGADVNAEGGIYGSALQAACMFGSIAVVRILLDHGADVNNKAGKYGSALHIAVAAGSTEIMEILRKKGAIDIEPDVEVEDEEADGDH</sequence>
<feature type="repeat" description="ANK" evidence="3">
    <location>
        <begin position="725"/>
        <end position="757"/>
    </location>
</feature>
<dbReference type="Pfam" id="PF12796">
    <property type="entry name" value="Ank_2"/>
    <property type="match status" value="5"/>
</dbReference>
<dbReference type="SUPFAM" id="SSF48403">
    <property type="entry name" value="Ankyrin repeat"/>
    <property type="match status" value="2"/>
</dbReference>